<evidence type="ECO:0008006" key="3">
    <source>
        <dbReference type="Google" id="ProtNLM"/>
    </source>
</evidence>
<keyword evidence="2" id="KW-1185">Reference proteome</keyword>
<accession>A0A267FYW7</accession>
<comment type="caution">
    <text evidence="1">The sequence shown here is derived from an EMBL/GenBank/DDBJ whole genome shotgun (WGS) entry which is preliminary data.</text>
</comment>
<organism evidence="1 2">
    <name type="scientific">Macrostomum lignano</name>
    <dbReference type="NCBI Taxonomy" id="282301"/>
    <lineage>
        <taxon>Eukaryota</taxon>
        <taxon>Metazoa</taxon>
        <taxon>Spiralia</taxon>
        <taxon>Lophotrochozoa</taxon>
        <taxon>Platyhelminthes</taxon>
        <taxon>Rhabditophora</taxon>
        <taxon>Macrostomorpha</taxon>
        <taxon>Macrostomida</taxon>
        <taxon>Macrostomidae</taxon>
        <taxon>Macrostomum</taxon>
    </lineage>
</organism>
<evidence type="ECO:0000313" key="2">
    <source>
        <dbReference type="Proteomes" id="UP000215902"/>
    </source>
</evidence>
<reference evidence="1 2" key="1">
    <citation type="submission" date="2017-06" db="EMBL/GenBank/DDBJ databases">
        <title>A platform for efficient transgenesis in Macrostomum lignano, a flatworm model organism for stem cell research.</title>
        <authorList>
            <person name="Berezikov E."/>
        </authorList>
    </citation>
    <scope>NUCLEOTIDE SEQUENCE [LARGE SCALE GENOMIC DNA]</scope>
    <source>
        <strain evidence="1">DV1</strain>
        <tissue evidence="1">Whole organism</tissue>
    </source>
</reference>
<name>A0A267FYW7_9PLAT</name>
<dbReference type="InterPro" id="IPR029063">
    <property type="entry name" value="SAM-dependent_MTases_sf"/>
</dbReference>
<evidence type="ECO:0000313" key="1">
    <source>
        <dbReference type="EMBL" id="PAA78943.1"/>
    </source>
</evidence>
<dbReference type="SUPFAM" id="SSF53335">
    <property type="entry name" value="S-adenosyl-L-methionine-dependent methyltransferases"/>
    <property type="match status" value="1"/>
</dbReference>
<gene>
    <name evidence="1" type="ORF">BOX15_Mlig022269g1</name>
</gene>
<protein>
    <recommendedName>
        <fullName evidence="3">Methyltransferase domain-containing protein</fullName>
    </recommendedName>
</protein>
<dbReference type="OrthoDB" id="7771310at2759"/>
<proteinExistence type="predicted"/>
<dbReference type="AlphaFoldDB" id="A0A267FYW7"/>
<dbReference type="EMBL" id="NIVC01000659">
    <property type="protein sequence ID" value="PAA78943.1"/>
    <property type="molecule type" value="Genomic_DNA"/>
</dbReference>
<dbReference type="Proteomes" id="UP000215902">
    <property type="component" value="Unassembled WGS sequence"/>
</dbReference>
<sequence>MDCSIFLDGKTYSNNHRLVKEIVVDATRQYFPLEEFHPDGDNRQYTMLDLGCGTCENTKWFGSQVGAKSIVGIDWAFMHETRWQDPTIADWRTGPDPAGAFRNILTAAGFSVSVCDKMAFTYTTESEAECRGHLQWLVPFTSQLPDGDRAELMDDFMSVYRQFTRQEGPGQYVWENEVLVVLAKF</sequence>